<protein>
    <submittedName>
        <fullName evidence="2">Uncharacterized protein</fullName>
    </submittedName>
</protein>
<organism evidence="2 3">
    <name type="scientific">Catenulispora subtropica</name>
    <dbReference type="NCBI Taxonomy" id="450798"/>
    <lineage>
        <taxon>Bacteria</taxon>
        <taxon>Bacillati</taxon>
        <taxon>Actinomycetota</taxon>
        <taxon>Actinomycetes</taxon>
        <taxon>Catenulisporales</taxon>
        <taxon>Catenulisporaceae</taxon>
        <taxon>Catenulispora</taxon>
    </lineage>
</organism>
<proteinExistence type="predicted"/>
<gene>
    <name evidence="2" type="ORF">GCM10009838_24630</name>
</gene>
<sequence>MARLLRDSDITLKDRRGGRRRVPTPEAAADRRVRPFPYYTDDRLVADGGWRVVGFDEVLRQRFPQDPLALSSLPMTSDAAPEADQRSVTPADRDAHAVPAAPPGSQRERASNRSA</sequence>
<comment type="caution">
    <text evidence="2">The sequence shown here is derived from an EMBL/GenBank/DDBJ whole genome shotgun (WGS) entry which is preliminary data.</text>
</comment>
<dbReference type="EMBL" id="BAAAQM010000011">
    <property type="protein sequence ID" value="GAA1966043.1"/>
    <property type="molecule type" value="Genomic_DNA"/>
</dbReference>
<feature type="compositionally biased region" description="Basic and acidic residues" evidence="1">
    <location>
        <begin position="106"/>
        <end position="115"/>
    </location>
</feature>
<feature type="region of interest" description="Disordered" evidence="1">
    <location>
        <begin position="64"/>
        <end position="115"/>
    </location>
</feature>
<dbReference type="Proteomes" id="UP001499854">
    <property type="component" value="Unassembled WGS sequence"/>
</dbReference>
<evidence type="ECO:0000313" key="3">
    <source>
        <dbReference type="Proteomes" id="UP001499854"/>
    </source>
</evidence>
<evidence type="ECO:0000256" key="1">
    <source>
        <dbReference type="SAM" id="MobiDB-lite"/>
    </source>
</evidence>
<evidence type="ECO:0000313" key="2">
    <source>
        <dbReference type="EMBL" id="GAA1966043.1"/>
    </source>
</evidence>
<keyword evidence="3" id="KW-1185">Reference proteome</keyword>
<reference evidence="3" key="1">
    <citation type="journal article" date="2019" name="Int. J. Syst. Evol. Microbiol.">
        <title>The Global Catalogue of Microorganisms (GCM) 10K type strain sequencing project: providing services to taxonomists for standard genome sequencing and annotation.</title>
        <authorList>
            <consortium name="The Broad Institute Genomics Platform"/>
            <consortium name="The Broad Institute Genome Sequencing Center for Infectious Disease"/>
            <person name="Wu L."/>
            <person name="Ma J."/>
        </authorList>
    </citation>
    <scope>NUCLEOTIDE SEQUENCE [LARGE SCALE GENOMIC DNA]</scope>
    <source>
        <strain evidence="3">JCM 16013</strain>
    </source>
</reference>
<name>A0ABP5CM76_9ACTN</name>
<accession>A0ABP5CM76</accession>
<feature type="region of interest" description="Disordered" evidence="1">
    <location>
        <begin position="1"/>
        <end position="28"/>
    </location>
</feature>
<feature type="compositionally biased region" description="Basic and acidic residues" evidence="1">
    <location>
        <begin position="1"/>
        <end position="15"/>
    </location>
</feature>